<evidence type="ECO:0000313" key="2">
    <source>
        <dbReference type="EMBL" id="CAI4032531.1"/>
    </source>
</evidence>
<gene>
    <name evidence="2" type="ORF">DNFV4_02961</name>
</gene>
<accession>A0AA86N0R3</accession>
<sequence>MGLCFKPNESKRFERPSPEWPPLHSRPVQRRDWDCESSISLPLVFGLCYVLLLGRKPSRLVGVGILAPVQAKLGMQAFLRQHMKKNGTM</sequence>
<dbReference type="AlphaFoldDB" id="A0AA86N0R3"/>
<feature type="region of interest" description="Disordered" evidence="1">
    <location>
        <begin position="1"/>
        <end position="29"/>
    </location>
</feature>
<dbReference type="KEGG" id="nti:DNFV4_02961"/>
<dbReference type="EMBL" id="OX365700">
    <property type="protein sequence ID" value="CAI4032531.1"/>
    <property type="molecule type" value="Genomic_DNA"/>
</dbReference>
<protein>
    <submittedName>
        <fullName evidence="2">Uncharacterized protein</fullName>
    </submittedName>
</protein>
<name>A0AA86N0R3_9BACT</name>
<evidence type="ECO:0000256" key="1">
    <source>
        <dbReference type="SAM" id="MobiDB-lite"/>
    </source>
</evidence>
<organism evidence="2 3">
    <name type="scientific">Nitrospira tepida</name>
    <dbReference type="NCBI Taxonomy" id="2973512"/>
    <lineage>
        <taxon>Bacteria</taxon>
        <taxon>Pseudomonadati</taxon>
        <taxon>Nitrospirota</taxon>
        <taxon>Nitrospiria</taxon>
        <taxon>Nitrospirales</taxon>
        <taxon>Nitrospiraceae</taxon>
        <taxon>Nitrospira</taxon>
    </lineage>
</organism>
<proteinExistence type="predicted"/>
<reference evidence="2" key="1">
    <citation type="submission" date="2022-10" db="EMBL/GenBank/DDBJ databases">
        <authorList>
            <person name="Koch H."/>
        </authorList>
    </citation>
    <scope>NUCLEOTIDE SEQUENCE</scope>
    <source>
        <strain evidence="2">DNF</strain>
    </source>
</reference>
<evidence type="ECO:0000313" key="3">
    <source>
        <dbReference type="Proteomes" id="UP001179121"/>
    </source>
</evidence>
<feature type="compositionally biased region" description="Basic and acidic residues" evidence="1">
    <location>
        <begin position="8"/>
        <end position="17"/>
    </location>
</feature>
<keyword evidence="3" id="KW-1185">Reference proteome</keyword>
<dbReference type="Proteomes" id="UP001179121">
    <property type="component" value="Chromosome"/>
</dbReference>